<protein>
    <recommendedName>
        <fullName evidence="3">Chemotaxis protein</fullName>
    </recommendedName>
</protein>
<accession>A0ABY8NIS1</accession>
<reference evidence="1 2" key="1">
    <citation type="submission" date="2023-02" db="EMBL/GenBank/DDBJ databases">
        <title>Description and genomic characterization of Microbulbifer bruguierae sp. nov., isolated from the sediment of mangrove plant Bruguiera sexangula.</title>
        <authorList>
            <person name="Long M."/>
        </authorList>
    </citation>
    <scope>NUCLEOTIDE SEQUENCE [LARGE SCALE GENOMIC DNA]</scope>
    <source>
        <strain evidence="1 2">H12</strain>
    </source>
</reference>
<keyword evidence="2" id="KW-1185">Reference proteome</keyword>
<evidence type="ECO:0000313" key="2">
    <source>
        <dbReference type="Proteomes" id="UP001236500"/>
    </source>
</evidence>
<dbReference type="Proteomes" id="UP001236500">
    <property type="component" value="Chromosome"/>
</dbReference>
<sequence length="296" mass="33086">MADLVILAAPGMGAVDEDFAAPLFRALEQALGDDWSRVHADTILCQGHLQPNIERVFDAMQKRDMDYLRARKFMLYGLAEASAQLADIDQRGGNYDKTQQAIYQTLERAAKATSDTTPIILLSHSIGCSILSNYLWDAQRPTVSHGIWRDGGPKGVHKGSAKDLFLRGKTLAHWYTLGASNPLWSAGMARDQIQAVTSDTRGYNFRWKNFYHPDDLFGWPLKPLSPSYNQAVYRDFETRPLADWSAASWGPQLVSHDGYWQNELVQKSLVDDVKDVLKKSNGRRASSLQRASVAAV</sequence>
<dbReference type="RefSeq" id="WP_280322334.1">
    <property type="nucleotide sequence ID" value="NZ_CP118605.1"/>
</dbReference>
<organism evidence="1 2">
    <name type="scientific">Microbulbifer bruguierae</name>
    <dbReference type="NCBI Taxonomy" id="3029061"/>
    <lineage>
        <taxon>Bacteria</taxon>
        <taxon>Pseudomonadati</taxon>
        <taxon>Pseudomonadota</taxon>
        <taxon>Gammaproteobacteria</taxon>
        <taxon>Cellvibrionales</taxon>
        <taxon>Microbulbiferaceae</taxon>
        <taxon>Microbulbifer</taxon>
    </lineage>
</organism>
<evidence type="ECO:0000313" key="1">
    <source>
        <dbReference type="EMBL" id="WGL18350.1"/>
    </source>
</evidence>
<evidence type="ECO:0008006" key="3">
    <source>
        <dbReference type="Google" id="ProtNLM"/>
    </source>
</evidence>
<gene>
    <name evidence="1" type="ORF">PVT68_08650</name>
</gene>
<name>A0ABY8NIS1_9GAMM</name>
<proteinExistence type="predicted"/>
<dbReference type="EMBL" id="CP118605">
    <property type="protein sequence ID" value="WGL18350.1"/>
    <property type="molecule type" value="Genomic_DNA"/>
</dbReference>